<dbReference type="EMBL" id="LWDX02051572">
    <property type="protein sequence ID" value="OEL20172.1"/>
    <property type="molecule type" value="Genomic_DNA"/>
</dbReference>
<dbReference type="Proteomes" id="UP000095767">
    <property type="component" value="Unassembled WGS sequence"/>
</dbReference>
<sequence>MRVADLAEYEQTGGRTSRPADLRRENAHVATALGLTTQGLLAVDAENAVLRTQDAEVAARLGSINDILVADRPRANRRRTIRKGLWRPIRAPQLRRKIVWRARCRWRVLAKKQTCAAGSSRRRARTRDCQVLATHTSNAEQRCPVASKKLDLTLAMWSGLMSTVK</sequence>
<dbReference type="OrthoDB" id="10645293at2759"/>
<proteinExistence type="predicted"/>
<accession>A0A1E5V4U4</accession>
<dbReference type="STRING" id="888268.A0A1E5V4U4"/>
<reference evidence="1 2" key="1">
    <citation type="submission" date="2016-09" db="EMBL/GenBank/DDBJ databases">
        <title>The draft genome of Dichanthelium oligosanthes: A C3 panicoid grass species.</title>
        <authorList>
            <person name="Studer A.J."/>
            <person name="Schnable J.C."/>
            <person name="Brutnell T.P."/>
        </authorList>
    </citation>
    <scope>NUCLEOTIDE SEQUENCE [LARGE SCALE GENOMIC DNA]</scope>
    <source>
        <strain evidence="2">cv. Kellogg 1175</strain>
        <tissue evidence="1">Leaf</tissue>
    </source>
</reference>
<protein>
    <submittedName>
        <fullName evidence="1">Uncharacterized protein</fullName>
    </submittedName>
</protein>
<organism evidence="1 2">
    <name type="scientific">Dichanthelium oligosanthes</name>
    <dbReference type="NCBI Taxonomy" id="888268"/>
    <lineage>
        <taxon>Eukaryota</taxon>
        <taxon>Viridiplantae</taxon>
        <taxon>Streptophyta</taxon>
        <taxon>Embryophyta</taxon>
        <taxon>Tracheophyta</taxon>
        <taxon>Spermatophyta</taxon>
        <taxon>Magnoliopsida</taxon>
        <taxon>Liliopsida</taxon>
        <taxon>Poales</taxon>
        <taxon>Poaceae</taxon>
        <taxon>PACMAD clade</taxon>
        <taxon>Panicoideae</taxon>
        <taxon>Panicodae</taxon>
        <taxon>Paniceae</taxon>
        <taxon>Dichantheliinae</taxon>
        <taxon>Dichanthelium</taxon>
    </lineage>
</organism>
<comment type="caution">
    <text evidence="1">The sequence shown here is derived from an EMBL/GenBank/DDBJ whole genome shotgun (WGS) entry which is preliminary data.</text>
</comment>
<keyword evidence="2" id="KW-1185">Reference proteome</keyword>
<dbReference type="AlphaFoldDB" id="A0A1E5V4U4"/>
<name>A0A1E5V4U4_9POAL</name>
<evidence type="ECO:0000313" key="1">
    <source>
        <dbReference type="EMBL" id="OEL20172.1"/>
    </source>
</evidence>
<evidence type="ECO:0000313" key="2">
    <source>
        <dbReference type="Proteomes" id="UP000095767"/>
    </source>
</evidence>
<gene>
    <name evidence="1" type="ORF">BAE44_0018809</name>
</gene>